<dbReference type="PANTHER" id="PTHR46033">
    <property type="entry name" value="PROTEIN MAIN-LIKE 2"/>
    <property type="match status" value="1"/>
</dbReference>
<dbReference type="InterPro" id="IPR044824">
    <property type="entry name" value="MAIN-like"/>
</dbReference>
<dbReference type="Pfam" id="PF10536">
    <property type="entry name" value="PMD"/>
    <property type="match status" value="1"/>
</dbReference>
<evidence type="ECO:0000313" key="5">
    <source>
        <dbReference type="Proteomes" id="UP000238479"/>
    </source>
</evidence>
<organism evidence="4 5">
    <name type="scientific">Rosa chinensis</name>
    <name type="common">China rose</name>
    <dbReference type="NCBI Taxonomy" id="74649"/>
    <lineage>
        <taxon>Eukaryota</taxon>
        <taxon>Viridiplantae</taxon>
        <taxon>Streptophyta</taxon>
        <taxon>Embryophyta</taxon>
        <taxon>Tracheophyta</taxon>
        <taxon>Spermatophyta</taxon>
        <taxon>Magnoliopsida</taxon>
        <taxon>eudicotyledons</taxon>
        <taxon>Gunneridae</taxon>
        <taxon>Pentapetalae</taxon>
        <taxon>rosids</taxon>
        <taxon>fabids</taxon>
        <taxon>Rosales</taxon>
        <taxon>Rosaceae</taxon>
        <taxon>Rosoideae</taxon>
        <taxon>Rosoideae incertae sedis</taxon>
        <taxon>Rosa</taxon>
    </lineage>
</organism>
<evidence type="ECO:0000256" key="2">
    <source>
        <dbReference type="SAM" id="MobiDB-lite"/>
    </source>
</evidence>
<keyword evidence="5" id="KW-1185">Reference proteome</keyword>
<evidence type="ECO:0000259" key="3">
    <source>
        <dbReference type="Pfam" id="PF10536"/>
    </source>
</evidence>
<proteinExistence type="predicted"/>
<dbReference type="InterPro" id="IPR019557">
    <property type="entry name" value="AminoTfrase-like_pln_mobile"/>
</dbReference>
<feature type="region of interest" description="Disordered" evidence="2">
    <location>
        <begin position="537"/>
        <end position="600"/>
    </location>
</feature>
<evidence type="ECO:0000256" key="1">
    <source>
        <dbReference type="SAM" id="Coils"/>
    </source>
</evidence>
<evidence type="ECO:0000313" key="4">
    <source>
        <dbReference type="EMBL" id="PRQ57608.1"/>
    </source>
</evidence>
<sequence length="999" mass="111247">MADDASEQEAGSEGGDAIKIKSAEFATKFMKAFDASKDTLQNSVVCQLAKNKEPLGMCTLGPHYYAGMPLAVKEVLEGSLVDTSCLAYGASWSTWSSEFKLLRVWPKLTPEWSKWVPRMEHFFAQKWKDYGIYDSIKMTEQEIHMDRPLLAASLCFWSSATNTINLPLGPMTPTLLDMAVIFGFRPNGEAVCATAKFPSSLHASLKPKAIKNDKKAKDDAEAKAKQLLNYSTFYATHAVDEAVSETRRQPPKQHEHAAFLLYWLCKFAFCSKSNKCTFEFVGIAEALSMGRPLALGPFVLARLYRALRNAVIDNMNLDIGGPLWMFQVWIQTYFHELRPTCPPFVPTMTLGLQIIALGTHTHSAVQCFAFFYSKKTMSKDEFAICYSRDHPSCLEINISKPWDKKFELDVILTWGSFLISRDLNYGLKGTVGRYGVEVYLPNFVARQLGFIQSCPALFLMSRNYFSSWRDGFTRTSQCSAVGNYYEEQFGKFERSGLKPRCPDHRATPHFQAWWSTFIMKNLGKDLAGTQRAALQGLPNLLGPKEGNGKKKAPDGKLKSTKGSSKQGQTSKKRGSTLGYTRNPKKTKKSSDVVENSVTNPTNTMVSEDIFFEANMDDGHDALAENQNTSEIEDMAETGDASIHSADSADSEGYSEEAQSESGDQERDGCIDHSLPPLENSMIEIDMDDLGESQLHNTSSIGQQLAISNNFSKDVENTDARGRETLLIHQTLVQVGESRSSTTLELALLNQTESHPPMFGTLTSPPNDGMCQSEQAIVYAPSSAELVDHTVGDLGLDLLQFLNTLDNTTSPEEEKLETTETKKALETVRQFLGCDVRTVTEASFLSFKEAVEVLISAKHVSQVEAYEVHARLAVVNFSLSPCLEAQKEFEAGEKLKSEYDDIRQSTDLGQLQKLKTSLDEGRQKVLDLRKQLAEAEKQVKVTSAAIRTIVPQQDLTKYSLILSSVKSYNKKRGILKRKVDQGMQDLEDVKEALRSLLPTD</sequence>
<feature type="compositionally biased region" description="Basic and acidic residues" evidence="2">
    <location>
        <begin position="546"/>
        <end position="557"/>
    </location>
</feature>
<comment type="caution">
    <text evidence="4">The sequence shown here is derived from an EMBL/GenBank/DDBJ whole genome shotgun (WGS) entry which is preliminary data.</text>
</comment>
<keyword evidence="4" id="KW-0378">Hydrolase</keyword>
<accession>A0A2P6SG05</accession>
<feature type="coiled-coil region" evidence="1">
    <location>
        <begin position="910"/>
        <end position="944"/>
    </location>
</feature>
<dbReference type="Proteomes" id="UP000238479">
    <property type="component" value="Chromosome 1"/>
</dbReference>
<keyword evidence="1" id="KW-0175">Coiled coil</keyword>
<feature type="region of interest" description="Disordered" evidence="2">
    <location>
        <begin position="641"/>
        <end position="669"/>
    </location>
</feature>
<protein>
    <recommendedName>
        <fullName evidence="3">Aminotransferase-like plant mobile domain-containing protein</fullName>
    </recommendedName>
</protein>
<dbReference type="OrthoDB" id="1642371at2759"/>
<dbReference type="GO" id="GO:0010073">
    <property type="term" value="P:meristem maintenance"/>
    <property type="evidence" value="ECO:0007669"/>
    <property type="project" value="InterPro"/>
</dbReference>
<feature type="compositionally biased region" description="Low complexity" evidence="2">
    <location>
        <begin position="560"/>
        <end position="569"/>
    </location>
</feature>
<dbReference type="STRING" id="74649.A0A2P6SG05"/>
<feature type="compositionally biased region" description="Acidic residues" evidence="2">
    <location>
        <begin position="648"/>
        <end position="658"/>
    </location>
</feature>
<dbReference type="EMBL" id="PDCK01000039">
    <property type="protein sequence ID" value="PRQ57608.1"/>
    <property type="molecule type" value="Genomic_DNA"/>
</dbReference>
<dbReference type="GO" id="GO:0016787">
    <property type="term" value="F:hydrolase activity"/>
    <property type="evidence" value="ECO:0007669"/>
    <property type="project" value="UniProtKB-KW"/>
</dbReference>
<dbReference type="Gramene" id="PRQ57608">
    <property type="protein sequence ID" value="PRQ57608"/>
    <property type="gene ID" value="RchiOBHm_Chr1g0350201"/>
</dbReference>
<reference evidence="4 5" key="1">
    <citation type="journal article" date="2018" name="Nat. Genet.">
        <title>The Rosa genome provides new insights in the design of modern roses.</title>
        <authorList>
            <person name="Bendahmane M."/>
        </authorList>
    </citation>
    <scope>NUCLEOTIDE SEQUENCE [LARGE SCALE GENOMIC DNA]</scope>
    <source>
        <strain evidence="5">cv. Old Blush</strain>
    </source>
</reference>
<feature type="domain" description="Aminotransferase-like plant mobile" evidence="3">
    <location>
        <begin position="131"/>
        <end position="514"/>
    </location>
</feature>
<dbReference type="AlphaFoldDB" id="A0A2P6SG05"/>
<name>A0A2P6SG05_ROSCH</name>
<gene>
    <name evidence="4" type="ORF">RchiOBHm_Chr1g0350201</name>
</gene>
<dbReference type="PANTHER" id="PTHR46033:SF65">
    <property type="entry name" value="AMINOTRANSFERASE-LIKE PLANT MOBILE DOMAIN-CONTAINING PROTEIN"/>
    <property type="match status" value="1"/>
</dbReference>